<dbReference type="EC" id="2.1.1.-" evidence="1"/>
<dbReference type="GO" id="GO:0032259">
    <property type="term" value="P:methylation"/>
    <property type="evidence" value="ECO:0007669"/>
    <property type="project" value="UniProtKB-KW"/>
</dbReference>
<evidence type="ECO:0000313" key="1">
    <source>
        <dbReference type="EMBL" id="MFD1745705.1"/>
    </source>
</evidence>
<sequence length="261" mass="29440">MDKADRKFIFQSLSTIEGYIDPPDALVFQALLHCQQQRQMAGALAEIGVFYGRSYFLMKQLSKGHSPILAIDLFDLDEDRAGEPQQYQRFLDNGRQLGLPVDETNVIRGDSCSLTPDAILSRVGPVRFFSIDGGHHLHHVASDAALALECIAPHGIIVFDDTFNIAWPEVTVGVADFLRQHADTLCCFCVTKYKTYVCHRSWRDFYVETIRQAKQLSALERSEIEFLGSSIIKLHTPLGRRVMFEIMRRSGLGSLSGRAFR</sequence>
<proteinExistence type="predicted"/>
<dbReference type="RefSeq" id="WP_377399922.1">
    <property type="nucleotide sequence ID" value="NZ_JBHUEQ010000016.1"/>
</dbReference>
<dbReference type="GO" id="GO:0008168">
    <property type="term" value="F:methyltransferase activity"/>
    <property type="evidence" value="ECO:0007669"/>
    <property type="project" value="UniProtKB-KW"/>
</dbReference>
<keyword evidence="2" id="KW-1185">Reference proteome</keyword>
<name>A0ABW4M322_9HYPH</name>
<protein>
    <submittedName>
        <fullName evidence="1">Class I SAM-dependent methyltransferase</fullName>
        <ecNumber evidence="1">2.1.1.-</ecNumber>
    </submittedName>
</protein>
<accession>A0ABW4M322</accession>
<dbReference type="EMBL" id="JBHUEQ010000016">
    <property type="protein sequence ID" value="MFD1745705.1"/>
    <property type="molecule type" value="Genomic_DNA"/>
</dbReference>
<organism evidence="1 2">
    <name type="scientific">Rhizobium helianthi</name>
    <dbReference type="NCBI Taxonomy" id="1132695"/>
    <lineage>
        <taxon>Bacteria</taxon>
        <taxon>Pseudomonadati</taxon>
        <taxon>Pseudomonadota</taxon>
        <taxon>Alphaproteobacteria</taxon>
        <taxon>Hyphomicrobiales</taxon>
        <taxon>Rhizobiaceae</taxon>
        <taxon>Rhizobium/Agrobacterium group</taxon>
        <taxon>Rhizobium</taxon>
    </lineage>
</organism>
<keyword evidence="1" id="KW-0489">Methyltransferase</keyword>
<comment type="caution">
    <text evidence="1">The sequence shown here is derived from an EMBL/GenBank/DDBJ whole genome shotgun (WGS) entry which is preliminary data.</text>
</comment>
<keyword evidence="1" id="KW-0808">Transferase</keyword>
<gene>
    <name evidence="1" type="ORF">ACFSE1_09560</name>
</gene>
<dbReference type="Pfam" id="PF13578">
    <property type="entry name" value="Methyltransf_24"/>
    <property type="match status" value="1"/>
</dbReference>
<dbReference type="SUPFAM" id="SSF53335">
    <property type="entry name" value="S-adenosyl-L-methionine-dependent methyltransferases"/>
    <property type="match status" value="1"/>
</dbReference>
<reference evidence="2" key="1">
    <citation type="journal article" date="2019" name="Int. J. Syst. Evol. Microbiol.">
        <title>The Global Catalogue of Microorganisms (GCM) 10K type strain sequencing project: providing services to taxonomists for standard genome sequencing and annotation.</title>
        <authorList>
            <consortium name="The Broad Institute Genomics Platform"/>
            <consortium name="The Broad Institute Genome Sequencing Center for Infectious Disease"/>
            <person name="Wu L."/>
            <person name="Ma J."/>
        </authorList>
    </citation>
    <scope>NUCLEOTIDE SEQUENCE [LARGE SCALE GENOMIC DNA]</scope>
    <source>
        <strain evidence="2">CG52</strain>
    </source>
</reference>
<evidence type="ECO:0000313" key="2">
    <source>
        <dbReference type="Proteomes" id="UP001597322"/>
    </source>
</evidence>
<dbReference type="Proteomes" id="UP001597322">
    <property type="component" value="Unassembled WGS sequence"/>
</dbReference>
<dbReference type="InterPro" id="IPR029063">
    <property type="entry name" value="SAM-dependent_MTases_sf"/>
</dbReference>
<dbReference type="Gene3D" id="3.40.50.150">
    <property type="entry name" value="Vaccinia Virus protein VP39"/>
    <property type="match status" value="1"/>
</dbReference>